<organism evidence="1 2">
    <name type="scientific">Pristionchus pacificus</name>
    <name type="common">Parasitic nematode worm</name>
    <dbReference type="NCBI Taxonomy" id="54126"/>
    <lineage>
        <taxon>Eukaryota</taxon>
        <taxon>Metazoa</taxon>
        <taxon>Ecdysozoa</taxon>
        <taxon>Nematoda</taxon>
        <taxon>Chromadorea</taxon>
        <taxon>Rhabditida</taxon>
        <taxon>Rhabditina</taxon>
        <taxon>Diplogasteromorpha</taxon>
        <taxon>Diplogasteroidea</taxon>
        <taxon>Neodiplogasteridae</taxon>
        <taxon>Pristionchus</taxon>
    </lineage>
</organism>
<accession>A0A8R1UVQ5</accession>
<evidence type="ECO:0000313" key="2">
    <source>
        <dbReference type="Proteomes" id="UP000005239"/>
    </source>
</evidence>
<evidence type="ECO:0000313" key="1">
    <source>
        <dbReference type="EnsemblMetazoa" id="PPA39872.1"/>
    </source>
</evidence>
<dbReference type="EnsemblMetazoa" id="PPA39872.1">
    <property type="protein sequence ID" value="PPA39872.1"/>
    <property type="gene ID" value="WBGene00278241"/>
</dbReference>
<protein>
    <submittedName>
        <fullName evidence="1">Uncharacterized protein</fullName>
    </submittedName>
</protein>
<proteinExistence type="predicted"/>
<gene>
    <name evidence="1" type="primary">WBGene00278241</name>
</gene>
<dbReference type="Proteomes" id="UP000005239">
    <property type="component" value="Unassembled WGS sequence"/>
</dbReference>
<keyword evidence="2" id="KW-1185">Reference proteome</keyword>
<sequence>MAHILIYEYPGQKIFLYPVNLSQSRLLGNFRLWSRLCRISAPRIATISLLGLKNAQKCGDQLATKIKGGRTQNFLLQNMKVYAHSRSGRNWGIRCHRLVDIREEFLEHRGCKMAVEVFCCDDNVLVGRFHFHFEMLIVHVLMFHLSSPSSHLRKLRLETVDVVSQLTLRHPVLRLNESISSH</sequence>
<reference evidence="2" key="1">
    <citation type="journal article" date="2008" name="Nat. Genet.">
        <title>The Pristionchus pacificus genome provides a unique perspective on nematode lifestyle and parasitism.</title>
        <authorList>
            <person name="Dieterich C."/>
            <person name="Clifton S.W."/>
            <person name="Schuster L.N."/>
            <person name="Chinwalla A."/>
            <person name="Delehaunty K."/>
            <person name="Dinkelacker I."/>
            <person name="Fulton L."/>
            <person name="Fulton R."/>
            <person name="Godfrey J."/>
            <person name="Minx P."/>
            <person name="Mitreva M."/>
            <person name="Roeseler W."/>
            <person name="Tian H."/>
            <person name="Witte H."/>
            <person name="Yang S.P."/>
            <person name="Wilson R.K."/>
            <person name="Sommer R.J."/>
        </authorList>
    </citation>
    <scope>NUCLEOTIDE SEQUENCE [LARGE SCALE GENOMIC DNA]</scope>
    <source>
        <strain evidence="2">PS312</strain>
    </source>
</reference>
<dbReference type="OrthoDB" id="27563at2759"/>
<name>A0A2A6BII7_PRIPA</name>
<accession>A0A2A6BII7</accession>
<dbReference type="AlphaFoldDB" id="A0A2A6BII7"/>
<reference evidence="1" key="2">
    <citation type="submission" date="2022-06" db="UniProtKB">
        <authorList>
            <consortium name="EnsemblMetazoa"/>
        </authorList>
    </citation>
    <scope>IDENTIFICATION</scope>
    <source>
        <strain evidence="1">PS312</strain>
    </source>
</reference>